<dbReference type="EC" id="3.4.24.-" evidence="14"/>
<evidence type="ECO:0000256" key="1">
    <source>
        <dbReference type="ARBA" id="ARBA00001947"/>
    </source>
</evidence>
<gene>
    <name evidence="14" type="ORF">ACFSGX_05905</name>
</gene>
<comment type="caution">
    <text evidence="14">The sequence shown here is derived from an EMBL/GenBank/DDBJ whole genome shotgun (WGS) entry which is preliminary data.</text>
</comment>
<evidence type="ECO:0000313" key="15">
    <source>
        <dbReference type="Proteomes" id="UP001597400"/>
    </source>
</evidence>
<evidence type="ECO:0000256" key="9">
    <source>
        <dbReference type="ARBA" id="ARBA00023049"/>
    </source>
</evidence>
<reference evidence="15" key="1">
    <citation type="journal article" date="2019" name="Int. J. Syst. Evol. Microbiol.">
        <title>The Global Catalogue of Microorganisms (GCM) 10K type strain sequencing project: providing services to taxonomists for standard genome sequencing and annotation.</title>
        <authorList>
            <consortium name="The Broad Institute Genomics Platform"/>
            <consortium name="The Broad Institute Genome Sequencing Center for Infectious Disease"/>
            <person name="Wu L."/>
            <person name="Ma J."/>
        </authorList>
    </citation>
    <scope>NUCLEOTIDE SEQUENCE [LARGE SCALE GENOMIC DNA]</scope>
    <source>
        <strain evidence="15">CGMCC 1.12702</strain>
    </source>
</reference>
<dbReference type="EMBL" id="JBHUGS010000002">
    <property type="protein sequence ID" value="MFD1950297.1"/>
    <property type="molecule type" value="Genomic_DNA"/>
</dbReference>
<organism evidence="14 15">
    <name type="scientific">Sphingomonas arantia</name>
    <dbReference type="NCBI Taxonomy" id="1460676"/>
    <lineage>
        <taxon>Bacteria</taxon>
        <taxon>Pseudomonadati</taxon>
        <taxon>Pseudomonadota</taxon>
        <taxon>Alphaproteobacteria</taxon>
        <taxon>Sphingomonadales</taxon>
        <taxon>Sphingomonadaceae</taxon>
        <taxon>Sphingomonas</taxon>
    </lineage>
</organism>
<dbReference type="PANTHER" id="PTHR43221:SF2">
    <property type="entry name" value="PROTEASE HTPX HOMOLOG"/>
    <property type="match status" value="1"/>
</dbReference>
<feature type="domain" description="Peptidase M48" evidence="13">
    <location>
        <begin position="102"/>
        <end position="304"/>
    </location>
</feature>
<keyword evidence="15" id="KW-1185">Reference proteome</keyword>
<keyword evidence="5" id="KW-0479">Metal-binding</keyword>
<dbReference type="Gene3D" id="3.30.2010.10">
    <property type="entry name" value="Metalloproteases ('zincins'), catalytic domain"/>
    <property type="match status" value="1"/>
</dbReference>
<feature type="compositionally biased region" description="Low complexity" evidence="11">
    <location>
        <begin position="540"/>
        <end position="551"/>
    </location>
</feature>
<dbReference type="InterPro" id="IPR050083">
    <property type="entry name" value="HtpX_protease"/>
</dbReference>
<feature type="region of interest" description="Disordered" evidence="11">
    <location>
        <begin position="530"/>
        <end position="576"/>
    </location>
</feature>
<evidence type="ECO:0000256" key="3">
    <source>
        <dbReference type="ARBA" id="ARBA00022670"/>
    </source>
</evidence>
<evidence type="ECO:0000256" key="11">
    <source>
        <dbReference type="SAM" id="MobiDB-lite"/>
    </source>
</evidence>
<evidence type="ECO:0000256" key="7">
    <source>
        <dbReference type="ARBA" id="ARBA00022833"/>
    </source>
</evidence>
<dbReference type="GO" id="GO:0016787">
    <property type="term" value="F:hydrolase activity"/>
    <property type="evidence" value="ECO:0007669"/>
    <property type="project" value="UniProtKB-KW"/>
</dbReference>
<keyword evidence="10 12" id="KW-0472">Membrane</keyword>
<accession>A0ABW4TUC8</accession>
<evidence type="ECO:0000256" key="6">
    <source>
        <dbReference type="ARBA" id="ARBA00022801"/>
    </source>
</evidence>
<evidence type="ECO:0000256" key="8">
    <source>
        <dbReference type="ARBA" id="ARBA00022989"/>
    </source>
</evidence>
<proteinExistence type="predicted"/>
<dbReference type="Proteomes" id="UP001597400">
    <property type="component" value="Unassembled WGS sequence"/>
</dbReference>
<protein>
    <submittedName>
        <fullName evidence="14">M48 family metallopeptidase</fullName>
        <ecNumber evidence="14">3.4.24.-</ecNumber>
    </submittedName>
</protein>
<evidence type="ECO:0000256" key="4">
    <source>
        <dbReference type="ARBA" id="ARBA00022692"/>
    </source>
</evidence>
<name>A0ABW4TUC8_9SPHN</name>
<dbReference type="RefSeq" id="WP_380928291.1">
    <property type="nucleotide sequence ID" value="NZ_JBHUGS010000002.1"/>
</dbReference>
<feature type="transmembrane region" description="Helical" evidence="12">
    <location>
        <begin position="21"/>
        <end position="42"/>
    </location>
</feature>
<keyword evidence="6 14" id="KW-0378">Hydrolase</keyword>
<keyword evidence="4 12" id="KW-0812">Transmembrane</keyword>
<keyword evidence="9" id="KW-0482">Metalloprotease</keyword>
<dbReference type="InterPro" id="IPR001915">
    <property type="entry name" value="Peptidase_M48"/>
</dbReference>
<evidence type="ECO:0000256" key="10">
    <source>
        <dbReference type="ARBA" id="ARBA00023136"/>
    </source>
</evidence>
<dbReference type="Pfam" id="PF01435">
    <property type="entry name" value="Peptidase_M48"/>
    <property type="match status" value="1"/>
</dbReference>
<feature type="transmembrane region" description="Helical" evidence="12">
    <location>
        <begin position="493"/>
        <end position="511"/>
    </location>
</feature>
<comment type="cofactor">
    <cofactor evidence="1">
        <name>Zn(2+)</name>
        <dbReference type="ChEBI" id="CHEBI:29105"/>
    </cofactor>
</comment>
<keyword evidence="3" id="KW-0645">Protease</keyword>
<evidence type="ECO:0000259" key="13">
    <source>
        <dbReference type="Pfam" id="PF01435"/>
    </source>
</evidence>
<feature type="transmembrane region" description="Helical" evidence="12">
    <location>
        <begin position="205"/>
        <end position="228"/>
    </location>
</feature>
<feature type="transmembrane region" description="Helical" evidence="12">
    <location>
        <begin position="54"/>
        <end position="73"/>
    </location>
</feature>
<keyword evidence="7" id="KW-0862">Zinc</keyword>
<sequence>MVVHGYVTHAAANRRRFMRLFAGYLFGFELVGAFALTAILVFADPTHSILTNPAGYALRYALPMAALAALVFWRIYRGHAARVADLLDMRFVTRIEEPRFVAIAEEQCTALGVRVPRFGIVEAIEPNAMSFGEGPARGLIAVTRGLIDRLDDDELAAVLAHEASHIRNGDTKVLAANHALMRTALLFQTHNIFRVENWRQLWLPLILPPMLVLMLVGGAVTMLSLRYARWARRGVKLSRDYIADGESVRVTHHPDALITALEKVGGRGGFRNSFIVEPHLFDGSADHEGGSHPTMRDRIAAIDRLGVDLRDTERTRRDTRVAGGVRPPSFGCRDVAANGRFHFAFDAAGRPLEEPPTPNIKFLWLMLTDRPAYHRWEHACIAWAEWREDDRRNMFGVTPKMMLPIAAVATFLLVLHWPVDNDPRTLAHAFDPSTTVAWVERNVVSEIKNDFYGSGTVNGMPVAGDKNLSGRMADASSGEVVKSSSTTSTGDRVAGLVPFLFAAVILGVIFMRKQRFTGIFGVKPERPQDRGWLPVSTTAGGDSSGPLDGSLHASGSVMAPLRPPGDVPRKFGRRVG</sequence>
<keyword evidence="2" id="KW-1003">Cell membrane</keyword>
<evidence type="ECO:0000313" key="14">
    <source>
        <dbReference type="EMBL" id="MFD1950297.1"/>
    </source>
</evidence>
<keyword evidence="8 12" id="KW-1133">Transmembrane helix</keyword>
<evidence type="ECO:0000256" key="12">
    <source>
        <dbReference type="SAM" id="Phobius"/>
    </source>
</evidence>
<dbReference type="PANTHER" id="PTHR43221">
    <property type="entry name" value="PROTEASE HTPX"/>
    <property type="match status" value="1"/>
</dbReference>
<evidence type="ECO:0000256" key="2">
    <source>
        <dbReference type="ARBA" id="ARBA00022475"/>
    </source>
</evidence>
<evidence type="ECO:0000256" key="5">
    <source>
        <dbReference type="ARBA" id="ARBA00022723"/>
    </source>
</evidence>